<evidence type="ECO:0000313" key="2">
    <source>
        <dbReference type="Proteomes" id="UP001190700"/>
    </source>
</evidence>
<protein>
    <recommendedName>
        <fullName evidence="3">EGF-like domain-containing protein</fullName>
    </recommendedName>
</protein>
<comment type="caution">
    <text evidence="1">The sequence shown here is derived from an EMBL/GenBank/DDBJ whole genome shotgun (WGS) entry which is preliminary data.</text>
</comment>
<organism evidence="1 2">
    <name type="scientific">Cymbomonas tetramitiformis</name>
    <dbReference type="NCBI Taxonomy" id="36881"/>
    <lineage>
        <taxon>Eukaryota</taxon>
        <taxon>Viridiplantae</taxon>
        <taxon>Chlorophyta</taxon>
        <taxon>Pyramimonadophyceae</taxon>
        <taxon>Pyramimonadales</taxon>
        <taxon>Pyramimonadaceae</taxon>
        <taxon>Cymbomonas</taxon>
    </lineage>
</organism>
<dbReference type="Gene3D" id="2.60.120.260">
    <property type="entry name" value="Galactose-binding domain-like"/>
    <property type="match status" value="1"/>
</dbReference>
<sequence>MYAGALDTHVQGDSLAMYTGNVPTPMAVRFEATSLLLQFIVGEPPADTQGFRIHYLTDGECYNVCGHGFGKCKEGLCECPSGYAGADCSIPVDLLIPSETPLTGRVEAGGIRYFRVEVPEGPPGMKMLVELTFPEGIRGARPLLMLGNGTAQLAHGHRQHSDMTDRTVSTTPGVFYSRFLRPDDGLCQSHAGCRWCAGCASEDVFRGAPEQFPRVRLGANHTAQYRVGSGTPLPETFDSNKLHPHTELQDVWLPALPTLQYNAMKDYEGWDLHKPYHYLFVSDGTTPDPHANYTYSESSSTLPHAQPLPVSRLTPGTWYIGIANTPEITLPNELVQDLLRSNLDVADWWGYEDGPRFFGASDPLAFQLAVTLSPDLDQLCPQKCSSGAQGTCKGGKCICRDLSRAWNRPSGFGERWAWRNGGRDSWVPRTPSSEVAYVGEQCSLPADVLQDGIIMSAPKLRAGEWKYFYLLMPREKCSGALHVDLEFIRSPDAVPYMFASRAESTLPKESFECRMIVAPSSAQADLSSFSTYDEMHCMITGFEADAQHTAVQRESYARSQVDEGGESFISMHVPEETHIVPGSMYPSACTAGYVVAVYNHPGHSASDLHYRIQASFVTSDTKDGSSCPFDCSHAGWCDADTKRVGTAPAQQCICNDKSRGGVFCQDTARELKPNITTYSKVEYGGRSMSYFEVEEDEADVLIRIINFY</sequence>
<reference evidence="1 2" key="1">
    <citation type="journal article" date="2015" name="Genome Biol. Evol.">
        <title>Comparative Genomics of a Bacterivorous Green Alga Reveals Evolutionary Causalities and Consequences of Phago-Mixotrophic Mode of Nutrition.</title>
        <authorList>
            <person name="Burns J.A."/>
            <person name="Paasch A."/>
            <person name="Narechania A."/>
            <person name="Kim E."/>
        </authorList>
    </citation>
    <scope>NUCLEOTIDE SEQUENCE [LARGE SCALE GENOMIC DNA]</scope>
    <source>
        <strain evidence="1 2">PLY_AMNH</strain>
    </source>
</reference>
<gene>
    <name evidence="1" type="ORF">CYMTET_44466</name>
</gene>
<accession>A0AAE0C1D6</accession>
<keyword evidence="2" id="KW-1185">Reference proteome</keyword>
<evidence type="ECO:0000313" key="1">
    <source>
        <dbReference type="EMBL" id="KAK3245984.1"/>
    </source>
</evidence>
<name>A0AAE0C1D6_9CHLO</name>
<dbReference type="EMBL" id="LGRX02030205">
    <property type="protein sequence ID" value="KAK3245984.1"/>
    <property type="molecule type" value="Genomic_DNA"/>
</dbReference>
<evidence type="ECO:0008006" key="3">
    <source>
        <dbReference type="Google" id="ProtNLM"/>
    </source>
</evidence>
<dbReference type="Proteomes" id="UP001190700">
    <property type="component" value="Unassembled WGS sequence"/>
</dbReference>
<dbReference type="AlphaFoldDB" id="A0AAE0C1D6"/>
<proteinExistence type="predicted"/>